<keyword evidence="3" id="KW-1185">Reference proteome</keyword>
<keyword evidence="1" id="KW-0472">Membrane</keyword>
<protein>
    <recommendedName>
        <fullName evidence="4">Sugar ABC transporter permease</fullName>
    </recommendedName>
</protein>
<comment type="caution">
    <text evidence="2">The sequence shown here is derived from an EMBL/GenBank/DDBJ whole genome shotgun (WGS) entry which is preliminary data.</text>
</comment>
<feature type="transmembrane region" description="Helical" evidence="1">
    <location>
        <begin position="17"/>
        <end position="41"/>
    </location>
</feature>
<proteinExistence type="predicted"/>
<evidence type="ECO:0000256" key="1">
    <source>
        <dbReference type="SAM" id="Phobius"/>
    </source>
</evidence>
<dbReference type="Proteomes" id="UP001469365">
    <property type="component" value="Unassembled WGS sequence"/>
</dbReference>
<dbReference type="EMBL" id="JBBPCC010000033">
    <property type="protein sequence ID" value="MEK8132615.1"/>
    <property type="molecule type" value="Genomic_DNA"/>
</dbReference>
<organism evidence="2 3">
    <name type="scientific">Paenibacillus filicis</name>
    <dbReference type="NCBI Taxonomy" id="669464"/>
    <lineage>
        <taxon>Bacteria</taxon>
        <taxon>Bacillati</taxon>
        <taxon>Bacillota</taxon>
        <taxon>Bacilli</taxon>
        <taxon>Bacillales</taxon>
        <taxon>Paenibacillaceae</taxon>
        <taxon>Paenibacillus</taxon>
    </lineage>
</organism>
<dbReference type="RefSeq" id="WP_341419753.1">
    <property type="nucleotide sequence ID" value="NZ_JBBPCC010000033.1"/>
</dbReference>
<keyword evidence="1" id="KW-1133">Transmembrane helix</keyword>
<name>A0ABU9DWY2_9BACL</name>
<accession>A0ABU9DWY2</accession>
<evidence type="ECO:0008006" key="4">
    <source>
        <dbReference type="Google" id="ProtNLM"/>
    </source>
</evidence>
<evidence type="ECO:0000313" key="3">
    <source>
        <dbReference type="Proteomes" id="UP001469365"/>
    </source>
</evidence>
<keyword evidence="1" id="KW-0812">Transmembrane</keyword>
<reference evidence="2 3" key="1">
    <citation type="submission" date="2024-04" db="EMBL/GenBank/DDBJ databases">
        <title>draft genome sequnece of Paenibacillus filicis.</title>
        <authorList>
            <person name="Kim D.-U."/>
        </authorList>
    </citation>
    <scope>NUCLEOTIDE SEQUENCE [LARGE SCALE GENOMIC DNA]</scope>
    <source>
        <strain evidence="2 3">KACC14197</strain>
    </source>
</reference>
<gene>
    <name evidence="2" type="ORF">WMW72_32515</name>
</gene>
<evidence type="ECO:0000313" key="2">
    <source>
        <dbReference type="EMBL" id="MEK8132615.1"/>
    </source>
</evidence>
<sequence>MEKTVANPTNQPSYKGLILIIVLFCVALFSPLFYFLIHLILGNEAMFLAPLQ</sequence>